<dbReference type="InterPro" id="IPR029001">
    <property type="entry name" value="ITPase-like_fam"/>
</dbReference>
<dbReference type="GO" id="GO:0009117">
    <property type="term" value="P:nucleotide metabolic process"/>
    <property type="evidence" value="ECO:0007669"/>
    <property type="project" value="UniProtKB-KW"/>
</dbReference>
<dbReference type="AlphaFoldDB" id="A0A9D2C0U2"/>
<reference evidence="4" key="1">
    <citation type="journal article" date="2021" name="PeerJ">
        <title>Extensive microbial diversity within the chicken gut microbiome revealed by metagenomics and culture.</title>
        <authorList>
            <person name="Gilroy R."/>
            <person name="Ravi A."/>
            <person name="Getino M."/>
            <person name="Pursley I."/>
            <person name="Horton D.L."/>
            <person name="Alikhan N.F."/>
            <person name="Baker D."/>
            <person name="Gharbi K."/>
            <person name="Hall N."/>
            <person name="Watson M."/>
            <person name="Adriaenssens E.M."/>
            <person name="Foster-Nyarko E."/>
            <person name="Jarju S."/>
            <person name="Secka A."/>
            <person name="Antonio M."/>
            <person name="Oren A."/>
            <person name="Chaudhuri R.R."/>
            <person name="La Ragione R."/>
            <person name="Hildebrand F."/>
            <person name="Pallen M.J."/>
        </authorList>
    </citation>
    <scope>NUCLEOTIDE SEQUENCE</scope>
    <source>
        <strain evidence="4">1282</strain>
    </source>
</reference>
<evidence type="ECO:0000256" key="3">
    <source>
        <dbReference type="HAMAP-Rule" id="MF_00528"/>
    </source>
</evidence>
<evidence type="ECO:0000313" key="5">
    <source>
        <dbReference type="Proteomes" id="UP000823915"/>
    </source>
</evidence>
<dbReference type="PANTHER" id="PTHR43213:SF5">
    <property type="entry name" value="BIFUNCTIONAL DTTP_UTP PYROPHOSPHATASE_METHYLTRANSFERASE PROTEIN-RELATED"/>
    <property type="match status" value="1"/>
</dbReference>
<dbReference type="SUPFAM" id="SSF52972">
    <property type="entry name" value="ITPase-like"/>
    <property type="match status" value="1"/>
</dbReference>
<reference evidence="4" key="2">
    <citation type="submission" date="2021-04" db="EMBL/GenBank/DDBJ databases">
        <authorList>
            <person name="Gilroy R."/>
        </authorList>
    </citation>
    <scope>NUCLEOTIDE SEQUENCE</scope>
    <source>
        <strain evidence="4">1282</strain>
    </source>
</reference>
<comment type="catalytic activity">
    <reaction evidence="3">
        <text>a 2'-deoxyribonucleoside 5'-triphosphate + H2O = a 2'-deoxyribonucleoside 5'-phosphate + diphosphate + H(+)</text>
        <dbReference type="Rhea" id="RHEA:44644"/>
        <dbReference type="ChEBI" id="CHEBI:15377"/>
        <dbReference type="ChEBI" id="CHEBI:15378"/>
        <dbReference type="ChEBI" id="CHEBI:33019"/>
        <dbReference type="ChEBI" id="CHEBI:61560"/>
        <dbReference type="ChEBI" id="CHEBI:65317"/>
        <dbReference type="EC" id="3.6.1.9"/>
    </reaction>
</comment>
<feature type="active site" description="Proton acceptor" evidence="3">
    <location>
        <position position="75"/>
    </location>
</feature>
<dbReference type="PIRSF" id="PIRSF006305">
    <property type="entry name" value="Maf"/>
    <property type="match status" value="1"/>
</dbReference>
<comment type="caution">
    <text evidence="4">The sequence shown here is derived from an EMBL/GenBank/DDBJ whole genome shotgun (WGS) entry which is preliminary data.</text>
</comment>
<comment type="caution">
    <text evidence="3">Lacks conserved residue(s) required for the propagation of feature annotation.</text>
</comment>
<dbReference type="GO" id="GO:0047429">
    <property type="term" value="F:nucleoside triphosphate diphosphatase activity"/>
    <property type="evidence" value="ECO:0007669"/>
    <property type="project" value="UniProtKB-EC"/>
</dbReference>
<keyword evidence="3" id="KW-0963">Cytoplasm</keyword>
<dbReference type="PANTHER" id="PTHR43213">
    <property type="entry name" value="BIFUNCTIONAL DTTP/UTP PYROPHOSPHATASE/METHYLTRANSFERASE PROTEIN-RELATED"/>
    <property type="match status" value="1"/>
</dbReference>
<evidence type="ECO:0000256" key="1">
    <source>
        <dbReference type="ARBA" id="ARBA00001968"/>
    </source>
</evidence>
<dbReference type="InterPro" id="IPR003697">
    <property type="entry name" value="Maf-like"/>
</dbReference>
<dbReference type="Proteomes" id="UP000823915">
    <property type="component" value="Unassembled WGS sequence"/>
</dbReference>
<comment type="similarity">
    <text evidence="3">Belongs to the Maf family.</text>
</comment>
<dbReference type="EC" id="3.6.1.9" evidence="3"/>
<dbReference type="EMBL" id="DXDU01000046">
    <property type="protein sequence ID" value="HIY26065.1"/>
    <property type="molecule type" value="Genomic_DNA"/>
</dbReference>
<evidence type="ECO:0000313" key="4">
    <source>
        <dbReference type="EMBL" id="HIY26065.1"/>
    </source>
</evidence>
<dbReference type="Pfam" id="PF02545">
    <property type="entry name" value="Maf"/>
    <property type="match status" value="1"/>
</dbReference>
<accession>A0A9D2C0U2</accession>
<keyword evidence="3" id="KW-0546">Nucleotide metabolism</keyword>
<sequence>MVLRIRNNIVLASASPSRKMLLEKAGIPFTVKVSGVDETVPEDYTPAQTVECLASRKGHAVQPLCGKEDAIIAADSVVSIDGKILGKPKDDQDAKATLRRLSGRTHQLYTGVCLLAEGKEQVFHAVTQVTFYPLTEEEIEAYVAAGESRGRAGSYGIEGIGVVLVQSIQGDYSNIVGLPVAETLRRLAAMTGN</sequence>
<evidence type="ECO:0000256" key="2">
    <source>
        <dbReference type="ARBA" id="ARBA00022801"/>
    </source>
</evidence>
<comment type="subcellular location">
    <subcellularLocation>
        <location evidence="3">Cytoplasm</location>
    </subcellularLocation>
</comment>
<dbReference type="HAMAP" id="MF_00528">
    <property type="entry name" value="Maf"/>
    <property type="match status" value="1"/>
</dbReference>
<protein>
    <recommendedName>
        <fullName evidence="3">Nucleoside triphosphate pyrophosphatase</fullName>
        <ecNumber evidence="3">3.6.1.9</ecNumber>
    </recommendedName>
    <alternativeName>
        <fullName evidence="3">Nucleotide pyrophosphatase</fullName>
        <shortName evidence="3">Nucleotide PPase</shortName>
    </alternativeName>
</protein>
<dbReference type="GO" id="GO:0005737">
    <property type="term" value="C:cytoplasm"/>
    <property type="evidence" value="ECO:0007669"/>
    <property type="project" value="UniProtKB-SubCell"/>
</dbReference>
<comment type="cofactor">
    <cofactor evidence="1 3">
        <name>a divalent metal cation</name>
        <dbReference type="ChEBI" id="CHEBI:60240"/>
    </cofactor>
</comment>
<gene>
    <name evidence="4" type="primary">maf</name>
    <name evidence="4" type="ORF">H9838_02710</name>
</gene>
<comment type="catalytic activity">
    <reaction evidence="3">
        <text>a ribonucleoside 5'-triphosphate + H2O = a ribonucleoside 5'-phosphate + diphosphate + H(+)</text>
        <dbReference type="Rhea" id="RHEA:23996"/>
        <dbReference type="ChEBI" id="CHEBI:15377"/>
        <dbReference type="ChEBI" id="CHEBI:15378"/>
        <dbReference type="ChEBI" id="CHEBI:33019"/>
        <dbReference type="ChEBI" id="CHEBI:58043"/>
        <dbReference type="ChEBI" id="CHEBI:61557"/>
        <dbReference type="EC" id="3.6.1.9"/>
    </reaction>
</comment>
<name>A0A9D2C0U2_9FIRM</name>
<comment type="function">
    <text evidence="3">Nucleoside triphosphate pyrophosphatase. May have a dual role in cell division arrest and in preventing the incorporation of modified nucleotides into cellular nucleic acids.</text>
</comment>
<dbReference type="Gene3D" id="3.90.950.10">
    <property type="match status" value="1"/>
</dbReference>
<keyword evidence="2 3" id="KW-0378">Hydrolase</keyword>
<dbReference type="CDD" id="cd00555">
    <property type="entry name" value="Maf"/>
    <property type="match status" value="1"/>
</dbReference>
<organism evidence="4 5">
    <name type="scientific">Candidatus Acutalibacter pullistercoris</name>
    <dbReference type="NCBI Taxonomy" id="2838418"/>
    <lineage>
        <taxon>Bacteria</taxon>
        <taxon>Bacillati</taxon>
        <taxon>Bacillota</taxon>
        <taxon>Clostridia</taxon>
        <taxon>Eubacteriales</taxon>
        <taxon>Acutalibacteraceae</taxon>
        <taxon>Acutalibacter</taxon>
    </lineage>
</organism>
<proteinExistence type="inferred from homology"/>
<dbReference type="NCBIfam" id="TIGR00172">
    <property type="entry name" value="maf"/>
    <property type="match status" value="1"/>
</dbReference>